<reference evidence="1" key="1">
    <citation type="journal article" date="2021" name="PeerJ">
        <title>Extensive microbial diversity within the chicken gut microbiome revealed by metagenomics and culture.</title>
        <authorList>
            <person name="Gilroy R."/>
            <person name="Ravi A."/>
            <person name="Getino M."/>
            <person name="Pursley I."/>
            <person name="Horton D.L."/>
            <person name="Alikhan N.F."/>
            <person name="Baker D."/>
            <person name="Gharbi K."/>
            <person name="Hall N."/>
            <person name="Watson M."/>
            <person name="Adriaenssens E.M."/>
            <person name="Foster-Nyarko E."/>
            <person name="Jarju S."/>
            <person name="Secka A."/>
            <person name="Antonio M."/>
            <person name="Oren A."/>
            <person name="Chaudhuri R.R."/>
            <person name="La Ragione R."/>
            <person name="Hildebrand F."/>
            <person name="Pallen M.J."/>
        </authorList>
    </citation>
    <scope>NUCLEOTIDE SEQUENCE</scope>
    <source>
        <strain evidence="1">ChiW7-2402</strain>
    </source>
</reference>
<comment type="caution">
    <text evidence="1">The sequence shown here is derived from an EMBL/GenBank/DDBJ whole genome shotgun (WGS) entry which is preliminary data.</text>
</comment>
<evidence type="ECO:0000313" key="1">
    <source>
        <dbReference type="EMBL" id="HIZ73522.1"/>
    </source>
</evidence>
<sequence length="55" mass="6309">MAREERKEQLLSEIKDCYLYIADRTGTLWENNEPTASCCHGFASVAAVWLKEIFA</sequence>
<dbReference type="AlphaFoldDB" id="A0A9D2K0K5"/>
<reference evidence="1" key="2">
    <citation type="submission" date="2021-04" db="EMBL/GenBank/DDBJ databases">
        <authorList>
            <person name="Gilroy R."/>
        </authorList>
    </citation>
    <scope>NUCLEOTIDE SEQUENCE</scope>
    <source>
        <strain evidence="1">ChiW7-2402</strain>
    </source>
</reference>
<organism evidence="1 2">
    <name type="scientific">Candidatus Gallimonas intestinavium</name>
    <dbReference type="NCBI Taxonomy" id="2838603"/>
    <lineage>
        <taxon>Bacteria</taxon>
        <taxon>Bacillati</taxon>
        <taxon>Bacillota</taxon>
        <taxon>Clostridia</taxon>
        <taxon>Candidatus Gallimonas</taxon>
    </lineage>
</organism>
<dbReference type="Proteomes" id="UP000824102">
    <property type="component" value="Unassembled WGS sequence"/>
</dbReference>
<proteinExistence type="predicted"/>
<gene>
    <name evidence="1" type="ORF">H9964_08075</name>
</gene>
<protein>
    <submittedName>
        <fullName evidence="1">Uncharacterized protein</fullName>
    </submittedName>
</protein>
<name>A0A9D2K0K5_9FIRM</name>
<dbReference type="EMBL" id="DXBB01000122">
    <property type="protein sequence ID" value="HIZ73522.1"/>
    <property type="molecule type" value="Genomic_DNA"/>
</dbReference>
<evidence type="ECO:0000313" key="2">
    <source>
        <dbReference type="Proteomes" id="UP000824102"/>
    </source>
</evidence>
<accession>A0A9D2K0K5</accession>